<evidence type="ECO:0000313" key="8">
    <source>
        <dbReference type="Proteomes" id="UP000675664"/>
    </source>
</evidence>
<organism evidence="7 8">
    <name type="scientific">Sinanaerobacter chloroacetimidivorans</name>
    <dbReference type="NCBI Taxonomy" id="2818044"/>
    <lineage>
        <taxon>Bacteria</taxon>
        <taxon>Bacillati</taxon>
        <taxon>Bacillota</taxon>
        <taxon>Clostridia</taxon>
        <taxon>Peptostreptococcales</taxon>
        <taxon>Anaerovoracaceae</taxon>
        <taxon>Sinanaerobacter</taxon>
    </lineage>
</organism>
<comment type="caution">
    <text evidence="7">The sequence shown here is derived from an EMBL/GenBank/DDBJ whole genome shotgun (WGS) entry which is preliminary data.</text>
</comment>
<keyword evidence="4 6" id="KW-1133">Transmembrane helix</keyword>
<feature type="transmembrane region" description="Helical" evidence="6">
    <location>
        <begin position="88"/>
        <end position="109"/>
    </location>
</feature>
<dbReference type="PANTHER" id="PTHR30250:SF24">
    <property type="entry name" value="STAGE V SPORULATION PROTEIN B"/>
    <property type="match status" value="1"/>
</dbReference>
<sequence>MKKALLINALIITGTSFLFNTVGISFRVFVSNKIGAEGMGLFQLIVSIYMMATIFVVSGIHIAVTRLVAEEGGRNSFSVSDVLLKKAFIISLFFSITASFILFLGADFIGSDLLQDERTIYSLKILSLSLPFIGIASCIKGYFYAVSKVLRPAISQAIELVVQVFIIINIIDNFAARGLEYACASIVLGTTVSEFASCFYMVMLYRFEQKRNGALLQRKYFHNDFFSKLFRISLPISISSLLRSGLKALENIMIPIGFEKYGYSEKISLEKYGMVHGMAIPILLFPASILSAFSTLLIPEISEANALHQKKRIHYTVNRVLQLTSIMSILVTGIFIIFSNQLGLAIYDNMEIGFMMKILAPLIPIMYLDMVVDALLKGLNQQVSTLKYNLVDSVIRILLIYYLIPANGVLGLILVMYISNLLNTALSISRLLTVSEIKMKVMDWILKPILSVTASGFIVLFILHNMDLGFFSVGIYVTIGVILVSILYVTFLMQLDCLTKEDIKWFKGIFRYSKEVPISSGLLNSNPNSVQKI</sequence>
<dbReference type="PIRSF" id="PIRSF038958">
    <property type="entry name" value="PG_synth_SpoVB"/>
    <property type="match status" value="1"/>
</dbReference>
<feature type="transmembrane region" description="Helical" evidence="6">
    <location>
        <begin position="469"/>
        <end position="491"/>
    </location>
</feature>
<feature type="transmembrane region" description="Helical" evidence="6">
    <location>
        <begin position="121"/>
        <end position="143"/>
    </location>
</feature>
<reference evidence="7" key="2">
    <citation type="submission" date="2021-04" db="EMBL/GenBank/DDBJ databases">
        <authorList>
            <person name="Liu J."/>
        </authorList>
    </citation>
    <scope>NUCLEOTIDE SEQUENCE</scope>
    <source>
        <strain evidence="7">BAD-6</strain>
    </source>
</reference>
<dbReference type="AlphaFoldDB" id="A0A8J7W2H2"/>
<keyword evidence="2" id="KW-1003">Cell membrane</keyword>
<accession>A0A8J7W2H2</accession>
<evidence type="ECO:0000256" key="6">
    <source>
        <dbReference type="SAM" id="Phobius"/>
    </source>
</evidence>
<name>A0A8J7W2H2_9FIRM</name>
<dbReference type="InterPro" id="IPR024923">
    <property type="entry name" value="PG_synth_SpoVB"/>
</dbReference>
<dbReference type="RefSeq" id="WP_227018086.1">
    <property type="nucleotide sequence ID" value="NZ_JAGSND010000004.1"/>
</dbReference>
<evidence type="ECO:0000256" key="3">
    <source>
        <dbReference type="ARBA" id="ARBA00022692"/>
    </source>
</evidence>
<dbReference type="Proteomes" id="UP000675664">
    <property type="component" value="Unassembled WGS sequence"/>
</dbReference>
<feature type="transmembrane region" description="Helical" evidence="6">
    <location>
        <begin position="41"/>
        <end position="68"/>
    </location>
</feature>
<feature type="transmembrane region" description="Helical" evidence="6">
    <location>
        <begin position="358"/>
        <end position="376"/>
    </location>
</feature>
<feature type="transmembrane region" description="Helical" evidence="6">
    <location>
        <begin position="6"/>
        <end position="29"/>
    </location>
</feature>
<feature type="transmembrane region" description="Helical" evidence="6">
    <location>
        <begin position="444"/>
        <end position="463"/>
    </location>
</feature>
<evidence type="ECO:0000256" key="1">
    <source>
        <dbReference type="ARBA" id="ARBA00004651"/>
    </source>
</evidence>
<evidence type="ECO:0000313" key="7">
    <source>
        <dbReference type="EMBL" id="MBR0597963.1"/>
    </source>
</evidence>
<comment type="subcellular location">
    <subcellularLocation>
        <location evidence="1">Cell membrane</location>
        <topology evidence="1">Multi-pass membrane protein</topology>
    </subcellularLocation>
</comment>
<evidence type="ECO:0000256" key="2">
    <source>
        <dbReference type="ARBA" id="ARBA00022475"/>
    </source>
</evidence>
<dbReference type="InterPro" id="IPR050833">
    <property type="entry name" value="Poly_Biosynth_Transport"/>
</dbReference>
<gene>
    <name evidence="7" type="ORF">KCX82_08770</name>
</gene>
<proteinExistence type="predicted"/>
<dbReference type="PANTHER" id="PTHR30250">
    <property type="entry name" value="PST FAMILY PREDICTED COLANIC ACID TRANSPORTER"/>
    <property type="match status" value="1"/>
</dbReference>
<protein>
    <submittedName>
        <fullName evidence="7">Oligosaccharide flippase family protein</fullName>
    </submittedName>
</protein>
<feature type="transmembrane region" description="Helical" evidence="6">
    <location>
        <begin position="183"/>
        <end position="205"/>
    </location>
</feature>
<dbReference type="EMBL" id="JAGSND010000004">
    <property type="protein sequence ID" value="MBR0597963.1"/>
    <property type="molecule type" value="Genomic_DNA"/>
</dbReference>
<dbReference type="GO" id="GO:0005886">
    <property type="term" value="C:plasma membrane"/>
    <property type="evidence" value="ECO:0007669"/>
    <property type="project" value="UniProtKB-SubCell"/>
</dbReference>
<keyword evidence="8" id="KW-1185">Reference proteome</keyword>
<evidence type="ECO:0000256" key="4">
    <source>
        <dbReference type="ARBA" id="ARBA00022989"/>
    </source>
</evidence>
<reference evidence="7" key="1">
    <citation type="submission" date="2021-04" db="EMBL/GenBank/DDBJ databases">
        <title>Sinoanaerobacter chloroacetimidivorans sp. nov., an obligate anaerobic bacterium isolated from anaerobic sludge.</title>
        <authorList>
            <person name="Bao Y."/>
        </authorList>
    </citation>
    <scope>NUCLEOTIDE SEQUENCE</scope>
    <source>
        <strain evidence="7">BAD-6</strain>
    </source>
</reference>
<dbReference type="Pfam" id="PF01943">
    <property type="entry name" value="Polysacc_synt"/>
    <property type="match status" value="1"/>
</dbReference>
<keyword evidence="3 6" id="KW-0812">Transmembrane</keyword>
<feature type="transmembrane region" description="Helical" evidence="6">
    <location>
        <begin position="320"/>
        <end position="338"/>
    </location>
</feature>
<feature type="transmembrane region" description="Helical" evidence="6">
    <location>
        <begin position="278"/>
        <end position="299"/>
    </location>
</feature>
<dbReference type="InterPro" id="IPR002797">
    <property type="entry name" value="Polysacc_synth"/>
</dbReference>
<keyword evidence="5 6" id="KW-0472">Membrane</keyword>
<evidence type="ECO:0000256" key="5">
    <source>
        <dbReference type="ARBA" id="ARBA00023136"/>
    </source>
</evidence>